<proteinExistence type="predicted"/>
<dbReference type="OrthoDB" id="1711150at2"/>
<dbReference type="InterPro" id="IPR014229">
    <property type="entry name" value="Spore_YtfJ"/>
</dbReference>
<keyword evidence="2" id="KW-1185">Reference proteome</keyword>
<dbReference type="HOGENOM" id="CLU_115880_1_1_9"/>
<dbReference type="Pfam" id="PF09579">
    <property type="entry name" value="Spore_YtfJ"/>
    <property type="match status" value="1"/>
</dbReference>
<reference evidence="1 2" key="1">
    <citation type="submission" date="2009-01" db="EMBL/GenBank/DDBJ databases">
        <title>Complete sequence of Clostridium cellulolyticum H10.</title>
        <authorList>
            <consortium name="US DOE Joint Genome Institute"/>
            <person name="Lucas S."/>
            <person name="Copeland A."/>
            <person name="Lapidus A."/>
            <person name="Glavina del Rio T."/>
            <person name="Dalin E."/>
            <person name="Tice H."/>
            <person name="Bruce D."/>
            <person name="Goodwin L."/>
            <person name="Pitluck S."/>
            <person name="Chertkov O."/>
            <person name="Saunders E."/>
            <person name="Brettin T."/>
            <person name="Detter J.C."/>
            <person name="Han C."/>
            <person name="Larimer F."/>
            <person name="Land M."/>
            <person name="Hauser L."/>
            <person name="Kyrpides N."/>
            <person name="Ivanova N."/>
            <person name="Zhou J."/>
            <person name="Richardson P."/>
        </authorList>
    </citation>
    <scope>NUCLEOTIDE SEQUENCE [LARGE SCALE GENOMIC DNA]</scope>
    <source>
        <strain evidence="2">ATCC 35319 / DSM 5812 / JCM 6584 / H10</strain>
    </source>
</reference>
<protein>
    <recommendedName>
        <fullName evidence="3">Sporulation protein YtfJ</fullName>
    </recommendedName>
</protein>
<organism evidence="1 2">
    <name type="scientific">Ruminiclostridium cellulolyticum (strain ATCC 35319 / DSM 5812 / JCM 6584 / H10)</name>
    <name type="common">Clostridium cellulolyticum</name>
    <dbReference type="NCBI Taxonomy" id="394503"/>
    <lineage>
        <taxon>Bacteria</taxon>
        <taxon>Bacillati</taxon>
        <taxon>Bacillota</taxon>
        <taxon>Clostridia</taxon>
        <taxon>Eubacteriales</taxon>
        <taxon>Oscillospiraceae</taxon>
        <taxon>Ruminiclostridium</taxon>
    </lineage>
</organism>
<dbReference type="Proteomes" id="UP000001349">
    <property type="component" value="Chromosome"/>
</dbReference>
<dbReference type="PANTHER" id="PTHR39162">
    <property type="entry name" value="GLL3345 PROTEIN"/>
    <property type="match status" value="1"/>
</dbReference>
<dbReference type="eggNOG" id="COG3874">
    <property type="taxonomic scope" value="Bacteria"/>
</dbReference>
<name>B8I5U6_RUMCH</name>
<evidence type="ECO:0008006" key="3">
    <source>
        <dbReference type="Google" id="ProtNLM"/>
    </source>
</evidence>
<dbReference type="STRING" id="394503.Ccel_0378"/>
<dbReference type="RefSeq" id="WP_012634826.1">
    <property type="nucleotide sequence ID" value="NC_011898.1"/>
</dbReference>
<dbReference type="EMBL" id="CP001348">
    <property type="protein sequence ID" value="ACL74763.1"/>
    <property type="molecule type" value="Genomic_DNA"/>
</dbReference>
<evidence type="ECO:0000313" key="1">
    <source>
        <dbReference type="EMBL" id="ACL74763.1"/>
    </source>
</evidence>
<accession>B8I5U6</accession>
<dbReference type="PIRSF" id="PIRSF021377">
    <property type="entry name" value="YtfJ"/>
    <property type="match status" value="1"/>
</dbReference>
<evidence type="ECO:0000313" key="2">
    <source>
        <dbReference type="Proteomes" id="UP000001349"/>
    </source>
</evidence>
<sequence>MAKGFDFCENMSVIFDKLENFLKTKTVIGEPIKIGDVTLIPFINMSFGLGLGGGTGNDDKGMGGEGGGGGTGVRISPTAVLVISGDKVELLPIKKSGGLDKLLDMVPGIVEKIQEKKEEEDSKNELKEE</sequence>
<gene>
    <name evidence="1" type="ordered locus">Ccel_0378</name>
</gene>
<dbReference type="AlphaFoldDB" id="B8I5U6"/>
<dbReference type="KEGG" id="cce:Ccel_0378"/>
<dbReference type="PANTHER" id="PTHR39162:SF1">
    <property type="entry name" value="SPORULATION PROTEIN YTFJ"/>
    <property type="match status" value="1"/>
</dbReference>